<evidence type="ECO:0000313" key="2">
    <source>
        <dbReference type="EMBL" id="PNU18580.1"/>
    </source>
</evidence>
<dbReference type="SMART" id="SM00014">
    <property type="entry name" value="acidPPc"/>
    <property type="match status" value="1"/>
</dbReference>
<organism evidence="2 3">
    <name type="scientific">Geothermobacter hydrogeniphilus</name>
    <dbReference type="NCBI Taxonomy" id="1969733"/>
    <lineage>
        <taxon>Bacteria</taxon>
        <taxon>Pseudomonadati</taxon>
        <taxon>Thermodesulfobacteriota</taxon>
        <taxon>Desulfuromonadia</taxon>
        <taxon>Desulfuromonadales</taxon>
        <taxon>Geothermobacteraceae</taxon>
        <taxon>Geothermobacter</taxon>
    </lineage>
</organism>
<name>A0A2K2H5S2_9BACT</name>
<dbReference type="EMBL" id="PPFX01000066">
    <property type="protein sequence ID" value="PNU18580.1"/>
    <property type="molecule type" value="Genomic_DNA"/>
</dbReference>
<gene>
    <name evidence="2" type="ORF">C2E25_16970</name>
</gene>
<proteinExistence type="predicted"/>
<dbReference type="InterPro" id="IPR036938">
    <property type="entry name" value="PAP2/HPO_sf"/>
</dbReference>
<comment type="caution">
    <text evidence="2">The sequence shown here is derived from an EMBL/GenBank/DDBJ whole genome shotgun (WGS) entry which is preliminary data.</text>
</comment>
<dbReference type="Proteomes" id="UP000236340">
    <property type="component" value="Unassembled WGS sequence"/>
</dbReference>
<evidence type="ECO:0000313" key="3">
    <source>
        <dbReference type="Proteomes" id="UP000236340"/>
    </source>
</evidence>
<feature type="domain" description="Phosphatidic acid phosphatase type 2/haloperoxidase" evidence="1">
    <location>
        <begin position="60"/>
        <end position="162"/>
    </location>
</feature>
<evidence type="ECO:0000259" key="1">
    <source>
        <dbReference type="SMART" id="SM00014"/>
    </source>
</evidence>
<dbReference type="AlphaFoldDB" id="A0A2K2H5S2"/>
<dbReference type="CDD" id="cd03394">
    <property type="entry name" value="PAP2_like_5"/>
    <property type="match status" value="1"/>
</dbReference>
<protein>
    <submittedName>
        <fullName evidence="2">PAP2 family protein</fullName>
    </submittedName>
</protein>
<dbReference type="SUPFAM" id="SSF48317">
    <property type="entry name" value="Acid phosphatase/Vanadium-dependent haloperoxidase"/>
    <property type="match status" value="1"/>
</dbReference>
<dbReference type="RefSeq" id="WP_103116901.1">
    <property type="nucleotide sequence ID" value="NZ_PPFX01000066.1"/>
</dbReference>
<accession>A0A2K2H5S2</accession>
<dbReference type="Gene3D" id="1.20.144.10">
    <property type="entry name" value="Phosphatidic acid phosphatase type 2/haloperoxidase"/>
    <property type="match status" value="1"/>
</dbReference>
<dbReference type="InterPro" id="IPR000326">
    <property type="entry name" value="PAP2/HPO"/>
</dbReference>
<dbReference type="OrthoDB" id="9780507at2"/>
<reference evidence="2 3" key="1">
    <citation type="journal article" date="2018" name="Genome Announc.">
        <title>Genome Sequence of Geothermobacter sp. HR-1 Iron Reducer from the Loihi Seamount.</title>
        <authorList>
            <person name="Smith H."/>
            <person name="Abuyen K."/>
            <person name="Tremblay J."/>
            <person name="Savalia P."/>
            <person name="Perez-Rodriguez I."/>
            <person name="Emerson D."/>
            <person name="Tully B."/>
            <person name="Amend J."/>
        </authorList>
    </citation>
    <scope>NUCLEOTIDE SEQUENCE [LARGE SCALE GENOMIC DNA]</scope>
    <source>
        <strain evidence="2 3">HR-1</strain>
    </source>
</reference>
<sequence length="187" mass="20168">MIRKLGPALVRAGVFFWALLLVGNRPCAAGESSFETAGDVLQVLLPATGFSAALYLHDGEGQKQFLKSFAVNLGTTLALKYSIDKPRPEGHGGQSFPSGHSSSAFQGATFIQRRYGWRYGVPAYLAATYVGWSRVEGESDKHDVVDVLAGAGIGYLSSWLFTTPYHNLQISVVATPDSQRLAISGQW</sequence>
<dbReference type="Pfam" id="PF01569">
    <property type="entry name" value="PAP2"/>
    <property type="match status" value="1"/>
</dbReference>